<dbReference type="Gene3D" id="3.90.1200.10">
    <property type="match status" value="1"/>
</dbReference>
<evidence type="ECO:0000313" key="2">
    <source>
        <dbReference type="EMBL" id="KAK0440266.1"/>
    </source>
</evidence>
<dbReference type="AlphaFoldDB" id="A0AA39MMI5"/>
<evidence type="ECO:0000259" key="1">
    <source>
        <dbReference type="Pfam" id="PF01636"/>
    </source>
</evidence>
<organism evidence="2 3">
    <name type="scientific">Armillaria borealis</name>
    <dbReference type="NCBI Taxonomy" id="47425"/>
    <lineage>
        <taxon>Eukaryota</taxon>
        <taxon>Fungi</taxon>
        <taxon>Dikarya</taxon>
        <taxon>Basidiomycota</taxon>
        <taxon>Agaricomycotina</taxon>
        <taxon>Agaricomycetes</taxon>
        <taxon>Agaricomycetidae</taxon>
        <taxon>Agaricales</taxon>
        <taxon>Marasmiineae</taxon>
        <taxon>Physalacriaceae</taxon>
        <taxon>Armillaria</taxon>
    </lineage>
</organism>
<dbReference type="PANTHER" id="PTHR21310:SF58">
    <property type="entry name" value="AMINOGLYCOSIDE PHOSPHOTRANSFERASE DOMAIN-CONTAINING PROTEIN"/>
    <property type="match status" value="1"/>
</dbReference>
<accession>A0AA39MMI5</accession>
<dbReference type="InterPro" id="IPR051678">
    <property type="entry name" value="AGP_Transferase"/>
</dbReference>
<reference evidence="2" key="1">
    <citation type="submission" date="2023-06" db="EMBL/GenBank/DDBJ databases">
        <authorList>
            <consortium name="Lawrence Berkeley National Laboratory"/>
            <person name="Ahrendt S."/>
            <person name="Sahu N."/>
            <person name="Indic B."/>
            <person name="Wong-Bajracharya J."/>
            <person name="Merenyi Z."/>
            <person name="Ke H.-M."/>
            <person name="Monk M."/>
            <person name="Kocsube S."/>
            <person name="Drula E."/>
            <person name="Lipzen A."/>
            <person name="Balint B."/>
            <person name="Henrissat B."/>
            <person name="Andreopoulos B."/>
            <person name="Martin F.M."/>
            <person name="Harder C.B."/>
            <person name="Rigling D."/>
            <person name="Ford K.L."/>
            <person name="Foster G.D."/>
            <person name="Pangilinan J."/>
            <person name="Papanicolaou A."/>
            <person name="Barry K."/>
            <person name="LaButti K."/>
            <person name="Viragh M."/>
            <person name="Koriabine M."/>
            <person name="Yan M."/>
            <person name="Riley R."/>
            <person name="Champramary S."/>
            <person name="Plett K.L."/>
            <person name="Tsai I.J."/>
            <person name="Slot J."/>
            <person name="Sipos G."/>
            <person name="Plett J."/>
            <person name="Nagy L.G."/>
            <person name="Grigoriev I.V."/>
        </authorList>
    </citation>
    <scope>NUCLEOTIDE SEQUENCE</scope>
    <source>
        <strain evidence="2">FPL87.14</strain>
    </source>
</reference>
<dbReference type="InterPro" id="IPR011009">
    <property type="entry name" value="Kinase-like_dom_sf"/>
</dbReference>
<comment type="caution">
    <text evidence="2">The sequence shown here is derived from an EMBL/GenBank/DDBJ whole genome shotgun (WGS) entry which is preliminary data.</text>
</comment>
<evidence type="ECO:0000313" key="3">
    <source>
        <dbReference type="Proteomes" id="UP001175226"/>
    </source>
</evidence>
<sequence length="164" mass="18569">MSPAELGHIAEQLKAFLARMETITSPTNTMGSVTGGPYRNSFWPDGLAPEKPFATLEEFIAHYRWMHARLPKEVTIRFAHADLVPKNIIVEGSTITGTVDWALSGFFPDFGEYGRMHDPVEMTRGWDYVLQKVFPGPRREAEINSVRQLIRIRFTVLSVLFSSV</sequence>
<dbReference type="PANTHER" id="PTHR21310">
    <property type="entry name" value="AMINOGLYCOSIDE PHOSPHOTRANSFERASE-RELATED-RELATED"/>
    <property type="match status" value="1"/>
</dbReference>
<dbReference type="SUPFAM" id="SSF56112">
    <property type="entry name" value="Protein kinase-like (PK-like)"/>
    <property type="match status" value="1"/>
</dbReference>
<gene>
    <name evidence="2" type="ORF">EV421DRAFT_1712550</name>
</gene>
<dbReference type="Pfam" id="PF01636">
    <property type="entry name" value="APH"/>
    <property type="match status" value="1"/>
</dbReference>
<proteinExistence type="predicted"/>
<dbReference type="Proteomes" id="UP001175226">
    <property type="component" value="Unassembled WGS sequence"/>
</dbReference>
<keyword evidence="3" id="KW-1185">Reference proteome</keyword>
<dbReference type="InterPro" id="IPR002575">
    <property type="entry name" value="Aminoglycoside_PTrfase"/>
</dbReference>
<name>A0AA39MMI5_9AGAR</name>
<feature type="domain" description="Aminoglycoside phosphotransferase" evidence="1">
    <location>
        <begin position="2"/>
        <end position="105"/>
    </location>
</feature>
<protein>
    <recommendedName>
        <fullName evidence="1">Aminoglycoside phosphotransferase domain-containing protein</fullName>
    </recommendedName>
</protein>
<dbReference type="EMBL" id="JAUEPT010000034">
    <property type="protein sequence ID" value="KAK0440266.1"/>
    <property type="molecule type" value="Genomic_DNA"/>
</dbReference>